<keyword evidence="2" id="KW-1185">Reference proteome</keyword>
<accession>A0A8E2F7D8</accession>
<proteinExistence type="predicted"/>
<dbReference type="EMBL" id="KV748988">
    <property type="protein sequence ID" value="OCL11799.1"/>
    <property type="molecule type" value="Genomic_DNA"/>
</dbReference>
<evidence type="ECO:0000313" key="1">
    <source>
        <dbReference type="EMBL" id="OCL11799.1"/>
    </source>
</evidence>
<organism evidence="1 2">
    <name type="scientific">Glonium stellatum</name>
    <dbReference type="NCBI Taxonomy" id="574774"/>
    <lineage>
        <taxon>Eukaryota</taxon>
        <taxon>Fungi</taxon>
        <taxon>Dikarya</taxon>
        <taxon>Ascomycota</taxon>
        <taxon>Pezizomycotina</taxon>
        <taxon>Dothideomycetes</taxon>
        <taxon>Pleosporomycetidae</taxon>
        <taxon>Gloniales</taxon>
        <taxon>Gloniaceae</taxon>
        <taxon>Glonium</taxon>
    </lineage>
</organism>
<reference evidence="1 2" key="1">
    <citation type="journal article" date="2016" name="Nat. Commun.">
        <title>Ectomycorrhizal ecology is imprinted in the genome of the dominant symbiotic fungus Cenococcum geophilum.</title>
        <authorList>
            <consortium name="DOE Joint Genome Institute"/>
            <person name="Peter M."/>
            <person name="Kohler A."/>
            <person name="Ohm R.A."/>
            <person name="Kuo A."/>
            <person name="Krutzmann J."/>
            <person name="Morin E."/>
            <person name="Arend M."/>
            <person name="Barry K.W."/>
            <person name="Binder M."/>
            <person name="Choi C."/>
            <person name="Clum A."/>
            <person name="Copeland A."/>
            <person name="Grisel N."/>
            <person name="Haridas S."/>
            <person name="Kipfer T."/>
            <person name="LaButti K."/>
            <person name="Lindquist E."/>
            <person name="Lipzen A."/>
            <person name="Maire R."/>
            <person name="Meier B."/>
            <person name="Mihaltcheva S."/>
            <person name="Molinier V."/>
            <person name="Murat C."/>
            <person name="Poggeler S."/>
            <person name="Quandt C.A."/>
            <person name="Sperisen C."/>
            <person name="Tritt A."/>
            <person name="Tisserant E."/>
            <person name="Crous P.W."/>
            <person name="Henrissat B."/>
            <person name="Nehls U."/>
            <person name="Egli S."/>
            <person name="Spatafora J.W."/>
            <person name="Grigoriev I.V."/>
            <person name="Martin F.M."/>
        </authorList>
    </citation>
    <scope>NUCLEOTIDE SEQUENCE [LARGE SCALE GENOMIC DNA]</scope>
    <source>
        <strain evidence="1 2">CBS 207.34</strain>
    </source>
</reference>
<sequence>MKSVVIMAPHVKKTTPELSFSHDGRYLVQNRLSPIQPQLLGSARLPTKTRLCLHAKDPWVVQGNSRLLWLPPSYRAMHIAMRDGMLATMDVSGRFMFFKFDLDNTPLAGDERKCGRHWCQRKAPAT</sequence>
<evidence type="ECO:0000313" key="2">
    <source>
        <dbReference type="Proteomes" id="UP000250140"/>
    </source>
</evidence>
<dbReference type="AlphaFoldDB" id="A0A8E2F7D8"/>
<protein>
    <submittedName>
        <fullName evidence="1">Uncharacterized protein</fullName>
    </submittedName>
</protein>
<dbReference type="Proteomes" id="UP000250140">
    <property type="component" value="Unassembled WGS sequence"/>
</dbReference>
<name>A0A8E2F7D8_9PEZI</name>
<gene>
    <name evidence="1" type="ORF">AOQ84DRAFT_177775</name>
</gene>